<protein>
    <submittedName>
        <fullName evidence="1">65-kDa microtubule-associated protein 1</fullName>
    </submittedName>
</protein>
<organism evidence="1">
    <name type="scientific">Zea mays</name>
    <name type="common">Maize</name>
    <dbReference type="NCBI Taxonomy" id="4577"/>
    <lineage>
        <taxon>Eukaryota</taxon>
        <taxon>Viridiplantae</taxon>
        <taxon>Streptophyta</taxon>
        <taxon>Embryophyta</taxon>
        <taxon>Tracheophyta</taxon>
        <taxon>Spermatophyta</taxon>
        <taxon>Magnoliopsida</taxon>
        <taxon>Liliopsida</taxon>
        <taxon>Poales</taxon>
        <taxon>Poaceae</taxon>
        <taxon>PACMAD clade</taxon>
        <taxon>Panicoideae</taxon>
        <taxon>Andropogonodae</taxon>
        <taxon>Andropogoneae</taxon>
        <taxon>Tripsacinae</taxon>
        <taxon>Zea</taxon>
    </lineage>
</organism>
<accession>A0A1D6NZK3</accession>
<dbReference type="AlphaFoldDB" id="A0A1D6NZK3"/>
<reference evidence="1" key="1">
    <citation type="submission" date="2015-12" db="EMBL/GenBank/DDBJ databases">
        <title>Update maize B73 reference genome by single molecule sequencing technologies.</title>
        <authorList>
            <consortium name="Maize Genome Sequencing Project"/>
            <person name="Ware D."/>
        </authorList>
    </citation>
    <scope>NUCLEOTIDE SEQUENCE</scope>
    <source>
        <tissue evidence="1">Seedling</tissue>
    </source>
</reference>
<sequence>MKLARVMRIVTRSFISWIRNALMFTRGKLTKQLTLGIS</sequence>
<name>A0A1D6NZK3_MAIZE</name>
<gene>
    <name evidence="1" type="ORF">ZEAMMB73_Zm00001d045864</name>
</gene>
<dbReference type="EMBL" id="CM000785">
    <property type="protein sequence ID" value="AQL03325.1"/>
    <property type="molecule type" value="Genomic_DNA"/>
</dbReference>
<evidence type="ECO:0000313" key="1">
    <source>
        <dbReference type="EMBL" id="AQL03325.1"/>
    </source>
</evidence>
<proteinExistence type="predicted"/>